<evidence type="ECO:0000256" key="1">
    <source>
        <dbReference type="ARBA" id="ARBA00004123"/>
    </source>
</evidence>
<dbReference type="FunFam" id="1.10.10.60:FF:000113">
    <property type="entry name" value="homeobox protein Hox-B1"/>
    <property type="match status" value="1"/>
</dbReference>
<dbReference type="AlphaFoldDB" id="D4AFK4"/>
<keyword evidence="2" id="KW-0217">Developmental protein</keyword>
<name>D4AFK4_PARTP</name>
<dbReference type="EMBL" id="AB433903">
    <property type="protein sequence ID" value="BAI83407.1"/>
    <property type="molecule type" value="mRNA"/>
</dbReference>
<feature type="DNA-binding region" description="Homeobox" evidence="6">
    <location>
        <begin position="233"/>
        <end position="292"/>
    </location>
</feature>
<sequence length="341" mass="38026">MMNGAAMYCESVYQLRSGNDDYKSYHGEPDNYVQDAKLFYADPSPQHCSYPEPNVPEPPAGHLPHQIINEENGLIYTNLDAGQNYNPIQHHYQQPYYHQSSGPHYYPVTAEYNVRQMSNNINENGIGHHHAIHQQIRRNMYHGYPNYGNQPNDQNHQPIPGGNSPSMSAVAVYQRPQQQQPIPTFKWMQIKRSVPKPTVPKIECGTTAGVTANGNTMPYPGTSPGTGGGASVSASGRTNFSTKQLTELEKEFHFHKYLNRARRIEIASSLGLNETQVKIWFQNRRMKAKKRLKDSRGPVALDTTSAKENSLPTSSSMSNINSISLPGSSSSSPLSSNHSNQ</sequence>
<protein>
    <submittedName>
        <fullName evidence="10">Labial</fullName>
    </submittedName>
</protein>
<dbReference type="KEGG" id="ptep:107455686"/>
<feature type="domain" description="Homeobox" evidence="9">
    <location>
        <begin position="231"/>
        <end position="291"/>
    </location>
</feature>
<dbReference type="PROSITE" id="PS00027">
    <property type="entry name" value="HOMEOBOX_1"/>
    <property type="match status" value="1"/>
</dbReference>
<comment type="subcellular location">
    <subcellularLocation>
        <location evidence="1 6 7">Nucleus</location>
    </subcellularLocation>
</comment>
<dbReference type="InterPro" id="IPR020479">
    <property type="entry name" value="HD_metazoa"/>
</dbReference>
<dbReference type="CDD" id="cd00086">
    <property type="entry name" value="homeodomain"/>
    <property type="match status" value="1"/>
</dbReference>
<feature type="compositionally biased region" description="Polar residues" evidence="8">
    <location>
        <begin position="147"/>
        <end position="167"/>
    </location>
</feature>
<accession>D4AFK4</accession>
<evidence type="ECO:0000256" key="7">
    <source>
        <dbReference type="RuleBase" id="RU000682"/>
    </source>
</evidence>
<dbReference type="InterPro" id="IPR046327">
    <property type="entry name" value="HXA1/B1/D1"/>
</dbReference>
<evidence type="ECO:0000256" key="3">
    <source>
        <dbReference type="ARBA" id="ARBA00023125"/>
    </source>
</evidence>
<evidence type="ECO:0000256" key="2">
    <source>
        <dbReference type="ARBA" id="ARBA00022473"/>
    </source>
</evidence>
<dbReference type="OrthoDB" id="6159439at2759"/>
<dbReference type="PANTHER" id="PTHR45946">
    <property type="entry name" value="HOMEOBOX PROTEIN ROUGH-RELATED"/>
    <property type="match status" value="1"/>
</dbReference>
<dbReference type="RefSeq" id="NP_001310763.1">
    <property type="nucleotide sequence ID" value="NM_001323834.1"/>
</dbReference>
<evidence type="ECO:0000313" key="10">
    <source>
        <dbReference type="EMBL" id="BAI83407.1"/>
    </source>
</evidence>
<dbReference type="GO" id="GO:0005634">
    <property type="term" value="C:nucleus"/>
    <property type="evidence" value="ECO:0007669"/>
    <property type="project" value="UniProtKB-SubCell"/>
</dbReference>
<feature type="region of interest" description="Disordered" evidence="8">
    <location>
        <begin position="289"/>
        <end position="341"/>
    </location>
</feature>
<dbReference type="PRINTS" id="PR00031">
    <property type="entry name" value="HTHREPRESSR"/>
</dbReference>
<dbReference type="InterPro" id="IPR001356">
    <property type="entry name" value="HD"/>
</dbReference>
<feature type="compositionally biased region" description="Low complexity" evidence="8">
    <location>
        <begin position="213"/>
        <end position="223"/>
    </location>
</feature>
<evidence type="ECO:0000256" key="4">
    <source>
        <dbReference type="ARBA" id="ARBA00023155"/>
    </source>
</evidence>
<dbReference type="GeneID" id="107455686"/>
<feature type="region of interest" description="Disordered" evidence="8">
    <location>
        <begin position="143"/>
        <end position="167"/>
    </location>
</feature>
<feature type="compositionally biased region" description="Low complexity" evidence="8">
    <location>
        <begin position="310"/>
        <end position="341"/>
    </location>
</feature>
<gene>
    <name evidence="10" type="primary">lab</name>
</gene>
<keyword evidence="5 6" id="KW-0539">Nucleus</keyword>
<dbReference type="InterPro" id="IPR009057">
    <property type="entry name" value="Homeodomain-like_sf"/>
</dbReference>
<evidence type="ECO:0000256" key="8">
    <source>
        <dbReference type="SAM" id="MobiDB-lite"/>
    </source>
</evidence>
<keyword evidence="3 6" id="KW-0238">DNA-binding</keyword>
<dbReference type="PRINTS" id="PR00024">
    <property type="entry name" value="HOMEOBOX"/>
</dbReference>
<feature type="region of interest" description="Disordered" evidence="8">
    <location>
        <begin position="213"/>
        <end position="236"/>
    </location>
</feature>
<proteinExistence type="evidence at transcript level"/>
<evidence type="ECO:0000259" key="9">
    <source>
        <dbReference type="PROSITE" id="PS50071"/>
    </source>
</evidence>
<dbReference type="SUPFAM" id="SSF46689">
    <property type="entry name" value="Homeodomain-like"/>
    <property type="match status" value="1"/>
</dbReference>
<organism evidence="10">
    <name type="scientific">Parasteatoda tepidariorum</name>
    <name type="common">Common house spider</name>
    <name type="synonym">Achaearanea tepidariorum</name>
    <dbReference type="NCBI Taxonomy" id="114398"/>
    <lineage>
        <taxon>Eukaryota</taxon>
        <taxon>Metazoa</taxon>
        <taxon>Ecdysozoa</taxon>
        <taxon>Arthropoda</taxon>
        <taxon>Chelicerata</taxon>
        <taxon>Arachnida</taxon>
        <taxon>Araneae</taxon>
        <taxon>Araneomorphae</taxon>
        <taxon>Entelegynae</taxon>
        <taxon>Araneoidea</taxon>
        <taxon>Theridiidae</taxon>
        <taxon>Parasteatoda</taxon>
    </lineage>
</organism>
<keyword evidence="4 6" id="KW-0371">Homeobox</keyword>
<evidence type="ECO:0000256" key="6">
    <source>
        <dbReference type="PROSITE-ProRule" id="PRU00108"/>
    </source>
</evidence>
<dbReference type="Pfam" id="PF00046">
    <property type="entry name" value="Homeodomain"/>
    <property type="match status" value="1"/>
</dbReference>
<dbReference type="GO" id="GO:0000978">
    <property type="term" value="F:RNA polymerase II cis-regulatory region sequence-specific DNA binding"/>
    <property type="evidence" value="ECO:0007669"/>
    <property type="project" value="TreeGrafter"/>
</dbReference>
<dbReference type="SMART" id="SM00389">
    <property type="entry name" value="HOX"/>
    <property type="match status" value="1"/>
</dbReference>
<reference evidence="10" key="1">
    <citation type="journal article" date="2010" name="Development">
        <title>Cell migration that orients the dorsoventral axis is coordinated with anteroposterior patterning mediated by Hedgehog signaling in the early spider embryo.</title>
        <authorList>
            <person name="Akiyama-Oda Y."/>
            <person name="Oda H."/>
        </authorList>
    </citation>
    <scope>NUCLEOTIDE SEQUENCE</scope>
</reference>
<dbReference type="GO" id="GO:0000981">
    <property type="term" value="F:DNA-binding transcription factor activity, RNA polymerase II-specific"/>
    <property type="evidence" value="ECO:0007669"/>
    <property type="project" value="InterPro"/>
</dbReference>
<dbReference type="PANTHER" id="PTHR45946:SF4">
    <property type="entry name" value="HOMEOBOX PROTEIN ROUGH-RELATED"/>
    <property type="match status" value="1"/>
</dbReference>
<dbReference type="InterPro" id="IPR017970">
    <property type="entry name" value="Homeobox_CS"/>
</dbReference>
<dbReference type="Gene3D" id="1.10.10.60">
    <property type="entry name" value="Homeodomain-like"/>
    <property type="match status" value="1"/>
</dbReference>
<evidence type="ECO:0000256" key="5">
    <source>
        <dbReference type="ARBA" id="ARBA00023242"/>
    </source>
</evidence>
<dbReference type="InterPro" id="IPR000047">
    <property type="entry name" value="HTH_motif"/>
</dbReference>
<dbReference type="PROSITE" id="PS50071">
    <property type="entry name" value="HOMEOBOX_2"/>
    <property type="match status" value="1"/>
</dbReference>